<keyword evidence="3" id="KW-0067">ATP-binding</keyword>
<evidence type="ECO:0000256" key="3">
    <source>
        <dbReference type="ARBA" id="ARBA00022840"/>
    </source>
</evidence>
<feature type="domain" description="ABC transporter" evidence="5">
    <location>
        <begin position="4"/>
        <end position="237"/>
    </location>
</feature>
<accession>A0A1H4D7W5</accession>
<dbReference type="GO" id="GO:0016887">
    <property type="term" value="F:ATP hydrolysis activity"/>
    <property type="evidence" value="ECO:0007669"/>
    <property type="project" value="InterPro"/>
</dbReference>
<sequence length="528" mass="58248">MSYFFAHHLSYTLPDGRLLLQSLDISLQAGLQGLTGANGSGKSVLLELLAGQRPLQQGSIQRQGSLGYFAQLQQQGWRQAGPVADLLQLREPLEALQRIMAGSCAEADFERLAEQWTLAEELAAQLQALGLSGDVWQPCAELSGGQLSRLLLWQLFRQQPDWLLLDEPGNHLDASGRAWLQQQLLAYPGAVLLISHDPALLEVVPVLYQLQQGKLQRYGGGFSLYQSQQRAEQQAVAQALAQRKKEQRQLEHSIAQREQKAQRRARSGKLQRASGSQSKLLLDARQNSAEQSGAARKRQADAERRRLQQQLGQLMERQHNEQALSFQLPTQAQQAGEQLRLQDLVLCFGLAEPVSLVVSFGDKLWLQGNNGTGKSVLLRTISGSLAPRAGLLRCSSPCHYLDQYFSLLDLEQTALDNLQQLAPCLGATEARTALVAIGLAAQQWTQPVRSLSGGERMKLALLALTRPQPQMPLLLLDEPDNHLDLQAKAYLARQLANWPGSFVLVSHDEGFARDCGCNQQLALTQQPG</sequence>
<dbReference type="InterPro" id="IPR027417">
    <property type="entry name" value="P-loop_NTPase"/>
</dbReference>
<reference evidence="6 7" key="1">
    <citation type="submission" date="2016-10" db="EMBL/GenBank/DDBJ databases">
        <authorList>
            <person name="de Groot N.N."/>
        </authorList>
    </citation>
    <scope>NUCLEOTIDE SEQUENCE [LARGE SCALE GENOMIC DNA]</scope>
    <source>
        <strain evidence="6 7">CGMCC 1.3430</strain>
    </source>
</reference>
<dbReference type="InterPro" id="IPR050611">
    <property type="entry name" value="ABCF"/>
</dbReference>
<dbReference type="STRING" id="152573.SAMN04488051_105105"/>
<feature type="compositionally biased region" description="Basic and acidic residues" evidence="4">
    <location>
        <begin position="247"/>
        <end position="261"/>
    </location>
</feature>
<name>A0A1H4D7W5_ALKAM</name>
<keyword evidence="7" id="KW-1185">Reference proteome</keyword>
<feature type="compositionally biased region" description="Polar residues" evidence="4">
    <location>
        <begin position="273"/>
        <end position="291"/>
    </location>
</feature>
<feature type="region of interest" description="Disordered" evidence="4">
    <location>
        <begin position="247"/>
        <end position="305"/>
    </location>
</feature>
<evidence type="ECO:0000313" key="6">
    <source>
        <dbReference type="EMBL" id="SEA68550.1"/>
    </source>
</evidence>
<gene>
    <name evidence="6" type="ORF">SAMN04488051_105105</name>
</gene>
<dbReference type="EMBL" id="FNRM01000005">
    <property type="protein sequence ID" value="SEA68550.1"/>
    <property type="molecule type" value="Genomic_DNA"/>
</dbReference>
<keyword evidence="1" id="KW-0677">Repeat</keyword>
<dbReference type="InterPro" id="IPR003439">
    <property type="entry name" value="ABC_transporter-like_ATP-bd"/>
</dbReference>
<keyword evidence="2" id="KW-0547">Nucleotide-binding</keyword>
<dbReference type="SMART" id="SM00382">
    <property type="entry name" value="AAA"/>
    <property type="match status" value="2"/>
</dbReference>
<evidence type="ECO:0000256" key="4">
    <source>
        <dbReference type="SAM" id="MobiDB-lite"/>
    </source>
</evidence>
<evidence type="ECO:0000313" key="7">
    <source>
        <dbReference type="Proteomes" id="UP000198773"/>
    </source>
</evidence>
<protein>
    <submittedName>
        <fullName evidence="6">ATPase components of ABC transporters with duplicated ATPase domains</fullName>
    </submittedName>
</protein>
<evidence type="ECO:0000256" key="1">
    <source>
        <dbReference type="ARBA" id="ARBA00022737"/>
    </source>
</evidence>
<evidence type="ECO:0000259" key="5">
    <source>
        <dbReference type="PROSITE" id="PS50893"/>
    </source>
</evidence>
<dbReference type="AlphaFoldDB" id="A0A1H4D7W5"/>
<dbReference type="PROSITE" id="PS00211">
    <property type="entry name" value="ABC_TRANSPORTER_1"/>
    <property type="match status" value="1"/>
</dbReference>
<dbReference type="Proteomes" id="UP000198773">
    <property type="component" value="Unassembled WGS sequence"/>
</dbReference>
<evidence type="ECO:0000256" key="2">
    <source>
        <dbReference type="ARBA" id="ARBA00022741"/>
    </source>
</evidence>
<dbReference type="OrthoDB" id="9808609at2"/>
<dbReference type="InterPro" id="IPR003593">
    <property type="entry name" value="AAA+_ATPase"/>
</dbReference>
<dbReference type="PANTHER" id="PTHR19211">
    <property type="entry name" value="ATP-BINDING TRANSPORT PROTEIN-RELATED"/>
    <property type="match status" value="1"/>
</dbReference>
<dbReference type="GO" id="GO:0005524">
    <property type="term" value="F:ATP binding"/>
    <property type="evidence" value="ECO:0007669"/>
    <property type="project" value="UniProtKB-KW"/>
</dbReference>
<dbReference type="RefSeq" id="WP_091342847.1">
    <property type="nucleotide sequence ID" value="NZ_FNRM01000005.1"/>
</dbReference>
<dbReference type="InterPro" id="IPR017871">
    <property type="entry name" value="ABC_transporter-like_CS"/>
</dbReference>
<proteinExistence type="predicted"/>
<dbReference type="Pfam" id="PF00005">
    <property type="entry name" value="ABC_tran"/>
    <property type="match status" value="2"/>
</dbReference>
<dbReference type="Gene3D" id="3.40.50.300">
    <property type="entry name" value="P-loop containing nucleotide triphosphate hydrolases"/>
    <property type="match status" value="2"/>
</dbReference>
<organism evidence="6 7">
    <name type="scientific">Alkalimonas amylolytica</name>
    <dbReference type="NCBI Taxonomy" id="152573"/>
    <lineage>
        <taxon>Bacteria</taxon>
        <taxon>Pseudomonadati</taxon>
        <taxon>Pseudomonadota</taxon>
        <taxon>Gammaproteobacteria</taxon>
        <taxon>Alkalimonas</taxon>
    </lineage>
</organism>
<dbReference type="SUPFAM" id="SSF52540">
    <property type="entry name" value="P-loop containing nucleoside triphosphate hydrolases"/>
    <property type="match status" value="2"/>
</dbReference>
<dbReference type="PANTHER" id="PTHR19211:SF6">
    <property type="entry name" value="BLL7188 PROTEIN"/>
    <property type="match status" value="1"/>
</dbReference>
<dbReference type="PROSITE" id="PS50893">
    <property type="entry name" value="ABC_TRANSPORTER_2"/>
    <property type="match status" value="1"/>
</dbReference>